<keyword evidence="3" id="KW-0808">Transferase</keyword>
<dbReference type="EC" id="2.3.1.199" evidence="2"/>
<reference evidence="7 8" key="1">
    <citation type="journal article" date="2024" name="Nat. Commun.">
        <title>Phylogenomics reveals the evolutionary origins of lichenization in chlorophyte algae.</title>
        <authorList>
            <person name="Puginier C."/>
            <person name="Libourel C."/>
            <person name="Otte J."/>
            <person name="Skaloud P."/>
            <person name="Haon M."/>
            <person name="Grisel S."/>
            <person name="Petersen M."/>
            <person name="Berrin J.G."/>
            <person name="Delaux P.M."/>
            <person name="Dal Grande F."/>
            <person name="Keller J."/>
        </authorList>
    </citation>
    <scope>NUCLEOTIDE SEQUENCE [LARGE SCALE GENOMIC DNA]</scope>
    <source>
        <strain evidence="7 8">SAG 245.80</strain>
    </source>
</reference>
<comment type="caution">
    <text evidence="7">The sequence shown here is derived from an EMBL/GenBank/DDBJ whole genome shotgun (WGS) entry which is preliminary data.</text>
</comment>
<evidence type="ECO:0000259" key="6">
    <source>
        <dbReference type="Pfam" id="PF08541"/>
    </source>
</evidence>
<accession>A0AAW1R1Z5</accession>
<dbReference type="SUPFAM" id="SSF53901">
    <property type="entry name" value="Thiolase-like"/>
    <property type="match status" value="2"/>
</dbReference>
<evidence type="ECO:0000256" key="3">
    <source>
        <dbReference type="ARBA" id="ARBA00022679"/>
    </source>
</evidence>
<dbReference type="AlphaFoldDB" id="A0AAW1R1Z5"/>
<dbReference type="InterPro" id="IPR013601">
    <property type="entry name" value="FAE1_typ3_polyketide_synth"/>
</dbReference>
<feature type="region of interest" description="Disordered" evidence="4">
    <location>
        <begin position="464"/>
        <end position="511"/>
    </location>
</feature>
<gene>
    <name evidence="7" type="ORF">WJX81_000874</name>
</gene>
<evidence type="ECO:0000259" key="5">
    <source>
        <dbReference type="Pfam" id="PF08392"/>
    </source>
</evidence>
<evidence type="ECO:0000313" key="8">
    <source>
        <dbReference type="Proteomes" id="UP001445335"/>
    </source>
</evidence>
<name>A0AAW1R1Z5_9CHLO</name>
<evidence type="ECO:0000256" key="2">
    <source>
        <dbReference type="ARBA" id="ARBA00012307"/>
    </source>
</evidence>
<evidence type="ECO:0000256" key="1">
    <source>
        <dbReference type="ARBA" id="ARBA00005531"/>
    </source>
</evidence>
<dbReference type="Gene3D" id="3.40.47.10">
    <property type="match status" value="1"/>
</dbReference>
<evidence type="ECO:0000256" key="4">
    <source>
        <dbReference type="SAM" id="MobiDB-lite"/>
    </source>
</evidence>
<keyword evidence="8" id="KW-1185">Reference proteome</keyword>
<dbReference type="EMBL" id="JALJOU010000057">
    <property type="protein sequence ID" value="KAK9827585.1"/>
    <property type="molecule type" value="Genomic_DNA"/>
</dbReference>
<feature type="domain" description="Beta-ketoacyl-[acyl-carrier-protein] synthase III C-terminal" evidence="6">
    <location>
        <begin position="316"/>
        <end position="396"/>
    </location>
</feature>
<comment type="similarity">
    <text evidence="1">Belongs to the thiolase-like superfamily. Chalcone/stilbene synthases family.</text>
</comment>
<organism evidence="7 8">
    <name type="scientific">Elliptochloris bilobata</name>
    <dbReference type="NCBI Taxonomy" id="381761"/>
    <lineage>
        <taxon>Eukaryota</taxon>
        <taxon>Viridiplantae</taxon>
        <taxon>Chlorophyta</taxon>
        <taxon>core chlorophytes</taxon>
        <taxon>Trebouxiophyceae</taxon>
        <taxon>Trebouxiophyceae incertae sedis</taxon>
        <taxon>Elliptochloris clade</taxon>
        <taxon>Elliptochloris</taxon>
    </lineage>
</organism>
<dbReference type="Pfam" id="PF08392">
    <property type="entry name" value="FAE1_CUT1_RppA"/>
    <property type="match status" value="1"/>
</dbReference>
<feature type="compositionally biased region" description="Low complexity" evidence="4">
    <location>
        <begin position="480"/>
        <end position="492"/>
    </location>
</feature>
<dbReference type="InterPro" id="IPR013747">
    <property type="entry name" value="ACP_syn_III_C"/>
</dbReference>
<dbReference type="GO" id="GO:0016020">
    <property type="term" value="C:membrane"/>
    <property type="evidence" value="ECO:0007669"/>
    <property type="project" value="InterPro"/>
</dbReference>
<dbReference type="Pfam" id="PF08541">
    <property type="entry name" value="ACP_syn_III_C"/>
    <property type="match status" value="1"/>
</dbReference>
<dbReference type="GO" id="GO:0009922">
    <property type="term" value="F:fatty acid elongase activity"/>
    <property type="evidence" value="ECO:0007669"/>
    <property type="project" value="UniProtKB-EC"/>
</dbReference>
<feature type="domain" description="FAE" evidence="5">
    <location>
        <begin position="23"/>
        <end position="302"/>
    </location>
</feature>
<dbReference type="InterPro" id="IPR012392">
    <property type="entry name" value="3-ktacl-CoA_syn"/>
</dbReference>
<dbReference type="GO" id="GO:0006633">
    <property type="term" value="P:fatty acid biosynthetic process"/>
    <property type="evidence" value="ECO:0007669"/>
    <property type="project" value="InterPro"/>
</dbReference>
<sequence length="540" mass="57912">MGKPGGGASLSSTLLKRVLPSCEQKVLLVDFAVYNPDESSLVSSLDQTTWAYRCGFFKPETVNFMIREHEGKGNGMGTRTPLSPGIRALPADLSYDACLEESHMVMFDVAEKAMAAAGVKPREVDIVVTVSGFSALPSLSSAVASHFSMRSDVECFSLSGHGCPGGLVGVGLTQQLLLAKTKGGRLALLVINENTTTGFYRGNEEVFLPSNVLFRMGGAACIMSTRSKDKARAKYQLEHVMRILYTDNKAHSCIGYRNDSEGHKGVYIDQEVLKNAAAKAITGNLRRLGPSVLPWSEMMKVARNPRYKPDFSKAFQHIAVHPGARVIIDRVAGAMRFGDKARQPSIDTLERYGNTSASSTFYIMAYIERNTGLKRGDKVLQVSMGTGFKCISTVWRARRRISTQHEAWAPATQPYGRYASGWLRPRALARAVELETAEKGADAETTKALAALLASLKLDADGNEVQTGPCGNPGNHRSPKGSSVGSSTGGSMPPTPEKPSPNASPLAKLASVELASHQLEAAIPPLDLEGADVPKGAAVP</sequence>
<proteinExistence type="inferred from homology"/>
<dbReference type="Proteomes" id="UP001445335">
    <property type="component" value="Unassembled WGS sequence"/>
</dbReference>
<dbReference type="InterPro" id="IPR016039">
    <property type="entry name" value="Thiolase-like"/>
</dbReference>
<evidence type="ECO:0000313" key="7">
    <source>
        <dbReference type="EMBL" id="KAK9827585.1"/>
    </source>
</evidence>
<dbReference type="PANTHER" id="PTHR31561">
    <property type="entry name" value="3-KETOACYL-COA SYNTHASE"/>
    <property type="match status" value="1"/>
</dbReference>
<protein>
    <recommendedName>
        <fullName evidence="2">very-long-chain 3-oxoacyl-CoA synthase</fullName>
        <ecNumber evidence="2">2.3.1.199</ecNumber>
    </recommendedName>
</protein>